<organism evidence="1">
    <name type="scientific">hydrothermal vent metagenome</name>
    <dbReference type="NCBI Taxonomy" id="652676"/>
    <lineage>
        <taxon>unclassified sequences</taxon>
        <taxon>metagenomes</taxon>
        <taxon>ecological metagenomes</taxon>
    </lineage>
</organism>
<evidence type="ECO:0000313" key="1">
    <source>
        <dbReference type="EMBL" id="VAV89703.1"/>
    </source>
</evidence>
<proteinExistence type="predicted"/>
<dbReference type="EMBL" id="UOEE01000093">
    <property type="protein sequence ID" value="VAV89703.1"/>
    <property type="molecule type" value="Genomic_DNA"/>
</dbReference>
<protein>
    <submittedName>
        <fullName evidence="1">Uncharacterized protein</fullName>
    </submittedName>
</protein>
<reference evidence="1" key="1">
    <citation type="submission" date="2018-06" db="EMBL/GenBank/DDBJ databases">
        <authorList>
            <person name="Zhirakovskaya E."/>
        </authorList>
    </citation>
    <scope>NUCLEOTIDE SEQUENCE</scope>
</reference>
<sequence>MRFDDQQIEQLTNLLHQAPMPVRRMSFSGQGLQPKQIYLYTGGQGSRTLILQRNADGFVLREMQGALLSEVANMGEIITFLETLEPVADKPQIPTLPSITDAQEKSQ</sequence>
<name>A0A3B0RZF1_9ZZZZ</name>
<accession>A0A3B0RZF1</accession>
<dbReference type="AlphaFoldDB" id="A0A3B0RZF1"/>
<gene>
    <name evidence="1" type="ORF">MNBD_ALPHA06-1158</name>
</gene>